<evidence type="ECO:0000313" key="2">
    <source>
        <dbReference type="EMBL" id="NEN07147.1"/>
    </source>
</evidence>
<organism evidence="2 3">
    <name type="scientific">Leifsonia tongyongensis</name>
    <dbReference type="NCBI Taxonomy" id="1268043"/>
    <lineage>
        <taxon>Bacteria</taxon>
        <taxon>Bacillati</taxon>
        <taxon>Actinomycetota</taxon>
        <taxon>Actinomycetes</taxon>
        <taxon>Micrococcales</taxon>
        <taxon>Microbacteriaceae</taxon>
        <taxon>Leifsonia</taxon>
    </lineage>
</organism>
<comment type="caution">
    <text evidence="2">The sequence shown here is derived from an EMBL/GenBank/DDBJ whole genome shotgun (WGS) entry which is preliminary data.</text>
</comment>
<sequence>MANDWSEFYTAQAGRGVRATFVAGLEARDDLPPGRAIDLGCGDGVETRELLERGWRVLAIDSDDAVEDRVRSTIGDAADGAPVEIWQRSFETLTGLPEADFVYAGFALPFCDASHFPYLWADIRESLQPGGVFAGEFFGPDDDWFGRPGMNFHDSAGVQRMLADLDIVQVVEDNRDGLSFEGPKHWHVFHVVARNPA</sequence>
<feature type="domain" description="Methyltransferase" evidence="1">
    <location>
        <begin position="37"/>
        <end position="131"/>
    </location>
</feature>
<dbReference type="Pfam" id="PF13649">
    <property type="entry name" value="Methyltransf_25"/>
    <property type="match status" value="1"/>
</dbReference>
<keyword evidence="2" id="KW-0808">Transferase</keyword>
<dbReference type="AlphaFoldDB" id="A0A6L9Y160"/>
<dbReference type="GO" id="GO:0008168">
    <property type="term" value="F:methyltransferase activity"/>
    <property type="evidence" value="ECO:0007669"/>
    <property type="project" value="UniProtKB-KW"/>
</dbReference>
<keyword evidence="2" id="KW-0489">Methyltransferase</keyword>
<accession>A0A6L9Y160</accession>
<dbReference type="CDD" id="cd02440">
    <property type="entry name" value="AdoMet_MTases"/>
    <property type="match status" value="1"/>
</dbReference>
<name>A0A6L9Y160_9MICO</name>
<dbReference type="EMBL" id="JAAGWY010000003">
    <property type="protein sequence ID" value="NEN07147.1"/>
    <property type="molecule type" value="Genomic_DNA"/>
</dbReference>
<evidence type="ECO:0000313" key="3">
    <source>
        <dbReference type="Proteomes" id="UP000474967"/>
    </source>
</evidence>
<dbReference type="GO" id="GO:0032259">
    <property type="term" value="P:methylation"/>
    <property type="evidence" value="ECO:0007669"/>
    <property type="project" value="UniProtKB-KW"/>
</dbReference>
<dbReference type="Proteomes" id="UP000474967">
    <property type="component" value="Unassembled WGS sequence"/>
</dbReference>
<dbReference type="RefSeq" id="WP_163290594.1">
    <property type="nucleotide sequence ID" value="NZ_JAAGWY010000003.1"/>
</dbReference>
<dbReference type="SUPFAM" id="SSF53335">
    <property type="entry name" value="S-adenosyl-L-methionine-dependent methyltransferases"/>
    <property type="match status" value="1"/>
</dbReference>
<protein>
    <submittedName>
        <fullName evidence="2">Methyltransferase domain-containing protein</fullName>
    </submittedName>
</protein>
<keyword evidence="3" id="KW-1185">Reference proteome</keyword>
<evidence type="ECO:0000259" key="1">
    <source>
        <dbReference type="Pfam" id="PF13649"/>
    </source>
</evidence>
<gene>
    <name evidence="2" type="ORF">G3T36_14885</name>
</gene>
<dbReference type="InterPro" id="IPR041698">
    <property type="entry name" value="Methyltransf_25"/>
</dbReference>
<dbReference type="InterPro" id="IPR029063">
    <property type="entry name" value="SAM-dependent_MTases_sf"/>
</dbReference>
<reference evidence="2 3" key="1">
    <citation type="journal article" date="2014" name="J. Microbiol.">
        <title>Diaminobutyricibacter tongyongensis gen. nov., sp. nov. and Homoserinibacter gongjuensis gen. nov., sp. nov. belong to the family Microbacteriaceae.</title>
        <authorList>
            <person name="Kim S.J."/>
            <person name="Ahn J.H."/>
            <person name="Weon H.Y."/>
            <person name="Hamada M."/>
            <person name="Suzuki K."/>
            <person name="Kwon S.W."/>
        </authorList>
    </citation>
    <scope>NUCLEOTIDE SEQUENCE [LARGE SCALE GENOMIC DNA]</scope>
    <source>
        <strain evidence="2 3">NBRC 108724</strain>
    </source>
</reference>
<proteinExistence type="predicted"/>
<dbReference type="Gene3D" id="3.40.50.150">
    <property type="entry name" value="Vaccinia Virus protein VP39"/>
    <property type="match status" value="1"/>
</dbReference>